<proteinExistence type="predicted"/>
<keyword evidence="2" id="KW-0472">Membrane</keyword>
<evidence type="ECO:0000313" key="3">
    <source>
        <dbReference type="EMBL" id="AOF44157.1"/>
    </source>
</evidence>
<keyword evidence="2" id="KW-1133">Transmembrane helix</keyword>
<accession>A0A1B3ISX4</accession>
<protein>
    <submittedName>
        <fullName evidence="3">Uncharacterized protein</fullName>
    </submittedName>
</protein>
<keyword evidence="2" id="KW-0812">Transmembrane</keyword>
<evidence type="ECO:0000256" key="1">
    <source>
        <dbReference type="SAM" id="Coils"/>
    </source>
</evidence>
<feature type="transmembrane region" description="Helical" evidence="2">
    <location>
        <begin position="21"/>
        <end position="43"/>
    </location>
</feature>
<keyword evidence="1" id="KW-0175">Coiled coil</keyword>
<reference evidence="3" key="1">
    <citation type="submission" date="2016-04" db="EMBL/GenBank/DDBJ databases">
        <title>Sequencing of conjugative plasmid pWBG637.</title>
        <authorList>
            <person name="Ramsay J.P."/>
        </authorList>
    </citation>
    <scope>NUCLEOTIDE SEQUENCE</scope>
    <source>
        <strain evidence="3">WBG1024</strain>
        <plasmid evidence="3">pWBG637</plasmid>
    </source>
</reference>
<evidence type="ECO:0000256" key="2">
    <source>
        <dbReference type="SAM" id="Phobius"/>
    </source>
</evidence>
<dbReference type="AlphaFoldDB" id="A0A1B3ISX4"/>
<dbReference type="EMBL" id="KX086582">
    <property type="protein sequence ID" value="AOF44157.1"/>
    <property type="molecule type" value="Genomic_DNA"/>
</dbReference>
<organism evidence="3">
    <name type="scientific">Staphylococcus aureus</name>
    <dbReference type="NCBI Taxonomy" id="1280"/>
    <lineage>
        <taxon>Bacteria</taxon>
        <taxon>Bacillati</taxon>
        <taxon>Bacillota</taxon>
        <taxon>Bacilli</taxon>
        <taxon>Bacillales</taxon>
        <taxon>Staphylococcaceae</taxon>
        <taxon>Staphylococcus</taxon>
    </lineage>
</organism>
<geneLocation type="plasmid" evidence="3">
    <name>pWBG637</name>
</geneLocation>
<feature type="coiled-coil region" evidence="1">
    <location>
        <begin position="182"/>
        <end position="276"/>
    </location>
</feature>
<dbReference type="RefSeq" id="WP_031905998.1">
    <property type="nucleotide sequence ID" value="NZ_AP024739.1"/>
</dbReference>
<name>A0A1B3ISX4_STAAU</name>
<keyword evidence="3" id="KW-0614">Plasmid</keyword>
<sequence>MKELFKAFIPGKTSIRNKGSWLFYVLTVFILGSFILILASRFFTEDPVTNVHTPIKKWQNTSTSGSVRINQWTWNKEKKTMDFVIEYKQELDKDVIQNVQYKIIPNATPDVESKYKIINQMDNKQAIRVYDVKPNFEVLVVKILSKDKESDNEEEILKVFGNEKNVSIEHKKTLPTKEDYQLSFIKDDIEINKQNLKNKEKEKGELKKNIEDLNTEINLLDAKKTYQISDEKEETNNQIEAKKSEIKEKENEINNVEEAEKKLQEKIDLLNKKHQATNKIS</sequence>
<gene>
    <name evidence="3" type="ORF">pWBG637_00031</name>
</gene>